<comment type="caution">
    <text evidence="1">The sequence shown here is derived from an EMBL/GenBank/DDBJ whole genome shotgun (WGS) entry which is preliminary data.</text>
</comment>
<evidence type="ECO:0000313" key="1">
    <source>
        <dbReference type="EMBL" id="KAL0569612.1"/>
    </source>
</evidence>
<organism evidence="1 2">
    <name type="scientific">Marasmius crinis-equi</name>
    <dbReference type="NCBI Taxonomy" id="585013"/>
    <lineage>
        <taxon>Eukaryota</taxon>
        <taxon>Fungi</taxon>
        <taxon>Dikarya</taxon>
        <taxon>Basidiomycota</taxon>
        <taxon>Agaricomycotina</taxon>
        <taxon>Agaricomycetes</taxon>
        <taxon>Agaricomycetidae</taxon>
        <taxon>Agaricales</taxon>
        <taxon>Marasmiineae</taxon>
        <taxon>Marasmiaceae</taxon>
        <taxon>Marasmius</taxon>
    </lineage>
</organism>
<evidence type="ECO:0000313" key="2">
    <source>
        <dbReference type="Proteomes" id="UP001465976"/>
    </source>
</evidence>
<dbReference type="EMBL" id="JBAHYK010001081">
    <property type="protein sequence ID" value="KAL0569612.1"/>
    <property type="molecule type" value="Genomic_DNA"/>
</dbReference>
<sequence length="564" mass="63928">MACEAIVSLSAHMKSHPRTAGSQMQPQWGPSVLPWFAFFLRNVFYARPDAEAHLGILEHFIVATPDLLDVRDRSGVMGNIKWNTASCFRPLIAQIWILLLHKEHPTFREWTELLNDITIYLRITPSASSVVLSPTLELWNLPLLYPVDADLGKFLLGQLDFRLSRLRAMEADELRAFKSFLVVFSSGKHCLRDLEGRGDPVCATEENYSSALHSMGRILRIVLRKWTSLHRLTVNDPEVLEAYGIVNCVLLALSESIPINTPDRVQRIVESGIIKSLYYAPDLFYAMDGVFGAPGATFVEGVTEIIDKIAIFLVHYRVLKPFTRDSVKFRGEYLDNLPPRLGEWKALAKAWSNILAKADELYTIRCTLKTKGLCFYGECPISMTEGSIQHAKRQTGSNITERSVPYWHKPLKRSLAYQNDLRLHNIMLKAYLSTRSERFTSMLNDYRSSHPSAQHLQTRNPILWINFDRPDLPPTEEAHIIDVHAGVNSRWNRSLQDQLRDREVSRLVNTAWEGTTSAEVLVWAVIPLHTGIGAASYHATLAVAFPFKGDGVDTGHRWLRGSLD</sequence>
<dbReference type="Proteomes" id="UP001465976">
    <property type="component" value="Unassembled WGS sequence"/>
</dbReference>
<proteinExistence type="predicted"/>
<name>A0ABR3F3M8_9AGAR</name>
<gene>
    <name evidence="1" type="ORF">V5O48_012352</name>
</gene>
<protein>
    <submittedName>
        <fullName evidence="1">Uncharacterized protein</fullName>
    </submittedName>
</protein>
<keyword evidence="2" id="KW-1185">Reference proteome</keyword>
<accession>A0ABR3F3M8</accession>
<reference evidence="1 2" key="1">
    <citation type="submission" date="2024-02" db="EMBL/GenBank/DDBJ databases">
        <title>A draft genome for the cacao thread blight pathogen Marasmius crinis-equi.</title>
        <authorList>
            <person name="Cohen S.P."/>
            <person name="Baruah I.K."/>
            <person name="Amoako-Attah I."/>
            <person name="Bukari Y."/>
            <person name="Meinhardt L.W."/>
            <person name="Bailey B.A."/>
        </authorList>
    </citation>
    <scope>NUCLEOTIDE SEQUENCE [LARGE SCALE GENOMIC DNA]</scope>
    <source>
        <strain evidence="1 2">GH-76</strain>
    </source>
</reference>